<feature type="region of interest" description="Disordered" evidence="1">
    <location>
        <begin position="1"/>
        <end position="39"/>
    </location>
</feature>
<sequence>MVGSQKSLLGADTSSGLVPPKVSGSRKSKTRHTKKPKTRNFFRILGSRTRRFRAVNISNPAWGMLLSTTAVPHSRFCPNTRAVVQPVPDIQKGPNEDDMNSLLREPF</sequence>
<feature type="compositionally biased region" description="Polar residues" evidence="1">
    <location>
        <begin position="1"/>
        <end position="16"/>
    </location>
</feature>
<keyword evidence="3" id="KW-1185">Reference proteome</keyword>
<gene>
    <name evidence="2" type="ORF">L596_014034</name>
</gene>
<organism evidence="2 3">
    <name type="scientific">Steinernema carpocapsae</name>
    <name type="common">Entomopathogenic nematode</name>
    <dbReference type="NCBI Taxonomy" id="34508"/>
    <lineage>
        <taxon>Eukaryota</taxon>
        <taxon>Metazoa</taxon>
        <taxon>Ecdysozoa</taxon>
        <taxon>Nematoda</taxon>
        <taxon>Chromadorea</taxon>
        <taxon>Rhabditida</taxon>
        <taxon>Tylenchina</taxon>
        <taxon>Panagrolaimomorpha</taxon>
        <taxon>Strongyloidoidea</taxon>
        <taxon>Steinernematidae</taxon>
        <taxon>Steinernema</taxon>
    </lineage>
</organism>
<reference evidence="2 3" key="1">
    <citation type="journal article" date="2015" name="Genome Biol.">
        <title>Comparative genomics of Steinernema reveals deeply conserved gene regulatory networks.</title>
        <authorList>
            <person name="Dillman A.R."/>
            <person name="Macchietto M."/>
            <person name="Porter C.F."/>
            <person name="Rogers A."/>
            <person name="Williams B."/>
            <person name="Antoshechkin I."/>
            <person name="Lee M.M."/>
            <person name="Goodwin Z."/>
            <person name="Lu X."/>
            <person name="Lewis E.E."/>
            <person name="Goodrich-Blair H."/>
            <person name="Stock S.P."/>
            <person name="Adams B.J."/>
            <person name="Sternberg P.W."/>
            <person name="Mortazavi A."/>
        </authorList>
    </citation>
    <scope>NUCLEOTIDE SEQUENCE [LARGE SCALE GENOMIC DNA]</scope>
    <source>
        <strain evidence="2 3">ALL</strain>
    </source>
</reference>
<evidence type="ECO:0000256" key="1">
    <source>
        <dbReference type="SAM" id="MobiDB-lite"/>
    </source>
</evidence>
<name>A0A4U5NAJ0_STECR</name>
<dbReference type="AlphaFoldDB" id="A0A4U5NAJ0"/>
<accession>A0A4U5NAJ0</accession>
<feature type="region of interest" description="Disordered" evidence="1">
    <location>
        <begin position="87"/>
        <end position="107"/>
    </location>
</feature>
<evidence type="ECO:0000313" key="3">
    <source>
        <dbReference type="Proteomes" id="UP000298663"/>
    </source>
</evidence>
<protein>
    <submittedName>
        <fullName evidence="2">Uncharacterized protein</fullName>
    </submittedName>
</protein>
<evidence type="ECO:0000313" key="2">
    <source>
        <dbReference type="EMBL" id="TKR79878.1"/>
    </source>
</evidence>
<dbReference type="Proteomes" id="UP000298663">
    <property type="component" value="Unassembled WGS sequence"/>
</dbReference>
<dbReference type="EMBL" id="AZBU02000004">
    <property type="protein sequence ID" value="TKR79878.1"/>
    <property type="molecule type" value="Genomic_DNA"/>
</dbReference>
<comment type="caution">
    <text evidence="2">The sequence shown here is derived from an EMBL/GenBank/DDBJ whole genome shotgun (WGS) entry which is preliminary data.</text>
</comment>
<proteinExistence type="predicted"/>
<feature type="compositionally biased region" description="Basic residues" evidence="1">
    <location>
        <begin position="24"/>
        <end position="39"/>
    </location>
</feature>
<reference evidence="2 3" key="2">
    <citation type="journal article" date="2019" name="G3 (Bethesda)">
        <title>Hybrid Assembly of the Genome of the Entomopathogenic Nematode Steinernema carpocapsae Identifies the X-Chromosome.</title>
        <authorList>
            <person name="Serra L."/>
            <person name="Macchietto M."/>
            <person name="Macias-Munoz A."/>
            <person name="McGill C.J."/>
            <person name="Rodriguez I.M."/>
            <person name="Rodriguez B."/>
            <person name="Murad R."/>
            <person name="Mortazavi A."/>
        </authorList>
    </citation>
    <scope>NUCLEOTIDE SEQUENCE [LARGE SCALE GENOMIC DNA]</scope>
    <source>
        <strain evidence="2 3">ALL</strain>
    </source>
</reference>